<evidence type="ECO:0000313" key="1">
    <source>
        <dbReference type="EMBL" id="SVB47746.1"/>
    </source>
</evidence>
<dbReference type="Pfam" id="PF08811">
    <property type="entry name" value="DUF1800"/>
    <property type="match status" value="1"/>
</dbReference>
<organism evidence="1">
    <name type="scientific">marine metagenome</name>
    <dbReference type="NCBI Taxonomy" id="408172"/>
    <lineage>
        <taxon>unclassified sequences</taxon>
        <taxon>metagenomes</taxon>
        <taxon>ecological metagenomes</taxon>
    </lineage>
</organism>
<proteinExistence type="predicted"/>
<sequence length="346" mass="39513">MKFSRRQFLQLGGSTALATSVGCDSTISEQLWPYTGGPHQVGSSFFSPSSESIDLISHHLNRLTFGPRPSAEIQKQFFQKTNERRLSDYERVSSLGETTEEAIEAYIKEQLQPDKIDDSFCDFYLQCFETLVLPRGELFEYQEKLLLTELTCATLMRSVLSERQLQEVMIQFWTDHFNIDQSKGDCRWLKAWDDREVIRKHALGKFPELLRASALSPAMLWYLDGRKNVKENQEDRPNENYARELLELHTLGVHGGYTQDDVEQVARCLTGWRVQGRKSGNFYASDIGKVGFRKDLHDDGEKKILGRVVPAGLGKGDLDRVLDIVSQHPSTAKHIATKLCMRFIAD</sequence>
<dbReference type="AlphaFoldDB" id="A0A382EAC6"/>
<name>A0A382EAC6_9ZZZZ</name>
<dbReference type="PROSITE" id="PS51257">
    <property type="entry name" value="PROKAR_LIPOPROTEIN"/>
    <property type="match status" value="1"/>
</dbReference>
<accession>A0A382EAC6</accession>
<reference evidence="1" key="1">
    <citation type="submission" date="2018-05" db="EMBL/GenBank/DDBJ databases">
        <authorList>
            <person name="Lanie J.A."/>
            <person name="Ng W.-L."/>
            <person name="Kazmierczak K.M."/>
            <person name="Andrzejewski T.M."/>
            <person name="Davidsen T.M."/>
            <person name="Wayne K.J."/>
            <person name="Tettelin H."/>
            <person name="Glass J.I."/>
            <person name="Rusch D."/>
            <person name="Podicherti R."/>
            <person name="Tsui H.-C.T."/>
            <person name="Winkler M.E."/>
        </authorList>
    </citation>
    <scope>NUCLEOTIDE SEQUENCE</scope>
</reference>
<feature type="non-terminal residue" evidence="1">
    <location>
        <position position="346"/>
    </location>
</feature>
<gene>
    <name evidence="1" type="ORF">METZ01_LOCUS200600</name>
</gene>
<evidence type="ECO:0008006" key="2">
    <source>
        <dbReference type="Google" id="ProtNLM"/>
    </source>
</evidence>
<protein>
    <recommendedName>
        <fullName evidence="2">DUF1800 domain-containing protein</fullName>
    </recommendedName>
</protein>
<dbReference type="EMBL" id="UINC01043555">
    <property type="protein sequence ID" value="SVB47746.1"/>
    <property type="molecule type" value="Genomic_DNA"/>
</dbReference>
<dbReference type="InterPro" id="IPR014917">
    <property type="entry name" value="DUF1800"/>
</dbReference>